<accession>A0A0A1WAC3</accession>
<dbReference type="Proteomes" id="UP000032305">
    <property type="component" value="Unassembled WGS sequence"/>
</dbReference>
<protein>
    <recommendedName>
        <fullName evidence="1">PIN domain-containing protein</fullName>
    </recommendedName>
</protein>
<name>A0A0A1WAC3_9SPHN</name>
<dbReference type="InterPro" id="IPR002716">
    <property type="entry name" value="PIN_dom"/>
</dbReference>
<organism evidence="2 3">
    <name type="scientific">Sphingomonas parapaucimobilis NBRC 15100</name>
    <dbReference type="NCBI Taxonomy" id="1219049"/>
    <lineage>
        <taxon>Bacteria</taxon>
        <taxon>Pseudomonadati</taxon>
        <taxon>Pseudomonadota</taxon>
        <taxon>Alphaproteobacteria</taxon>
        <taxon>Sphingomonadales</taxon>
        <taxon>Sphingomonadaceae</taxon>
        <taxon>Sphingomonas</taxon>
    </lineage>
</organism>
<dbReference type="OrthoDB" id="8256418at2"/>
<feature type="domain" description="PIN" evidence="1">
    <location>
        <begin position="7"/>
        <end position="130"/>
    </location>
</feature>
<dbReference type="EMBL" id="BBPI01000070">
    <property type="protein sequence ID" value="GAM01956.1"/>
    <property type="molecule type" value="Genomic_DNA"/>
</dbReference>
<proteinExistence type="predicted"/>
<comment type="caution">
    <text evidence="2">The sequence shown here is derived from an EMBL/GenBank/DDBJ whole genome shotgun (WGS) entry which is preliminary data.</text>
</comment>
<dbReference type="Pfam" id="PF01850">
    <property type="entry name" value="PIN"/>
    <property type="match status" value="1"/>
</dbReference>
<dbReference type="InterPro" id="IPR029060">
    <property type="entry name" value="PIN-like_dom_sf"/>
</dbReference>
<dbReference type="AlphaFoldDB" id="A0A0A1WAC3"/>
<evidence type="ECO:0000259" key="1">
    <source>
        <dbReference type="Pfam" id="PF01850"/>
    </source>
</evidence>
<evidence type="ECO:0000313" key="3">
    <source>
        <dbReference type="Proteomes" id="UP000032305"/>
    </source>
</evidence>
<sequence>MANSTKIYWDSCAWIGLINGEPDKIASLHAVYGHARRGLVEIWTSTMAVVEANRLGSEMQMDKPIPPDSLAKIDGLVFQPFVKLINLDPMVAKRARKIIRETSKLKKRQDAVHLASAVIWNIPIFHTYDRVDLLHLNGAINCMDGTVMQIAEASDPFGGGLFSEQQQNPV</sequence>
<keyword evidence="3" id="KW-1185">Reference proteome</keyword>
<dbReference type="RefSeq" id="WP_157013727.1">
    <property type="nucleotide sequence ID" value="NZ_BBPI01000070.1"/>
</dbReference>
<gene>
    <name evidence="2" type="ORF">SP5_070_00390</name>
</gene>
<dbReference type="SUPFAM" id="SSF88723">
    <property type="entry name" value="PIN domain-like"/>
    <property type="match status" value="1"/>
</dbReference>
<reference evidence="2 3" key="1">
    <citation type="submission" date="2014-11" db="EMBL/GenBank/DDBJ databases">
        <title>Whole genome shotgun sequence of Sphingomonas parapaucimobilis NBRC 15100.</title>
        <authorList>
            <person name="Katano-Makiyama Y."/>
            <person name="Hosoyama A."/>
            <person name="Hashimoto M."/>
            <person name="Hosoyama Y."/>
            <person name="Noguchi M."/>
            <person name="Numata M."/>
            <person name="Tsuchikane K."/>
            <person name="Hirakata S."/>
            <person name="Uohara A."/>
            <person name="Shimodaira J."/>
            <person name="Ohji S."/>
            <person name="Ichikawa N."/>
            <person name="Kimura A."/>
            <person name="Yamazoe A."/>
            <person name="Fujita N."/>
        </authorList>
    </citation>
    <scope>NUCLEOTIDE SEQUENCE [LARGE SCALE GENOMIC DNA]</scope>
    <source>
        <strain evidence="2 3">NBRC 15100</strain>
    </source>
</reference>
<evidence type="ECO:0000313" key="2">
    <source>
        <dbReference type="EMBL" id="GAM01956.1"/>
    </source>
</evidence>